<dbReference type="AlphaFoldDB" id="A0A7U4GDW9"/>
<evidence type="ECO:0000313" key="5">
    <source>
        <dbReference type="EMBL" id="AHM72773.2"/>
    </source>
</evidence>
<dbReference type="Pfam" id="PF00486">
    <property type="entry name" value="Trans_reg_C"/>
    <property type="match status" value="1"/>
</dbReference>
<dbReference type="Gene3D" id="1.10.10.10">
    <property type="entry name" value="Winged helix-like DNA-binding domain superfamily/Winged helix DNA-binding domain"/>
    <property type="match status" value="1"/>
</dbReference>
<evidence type="ECO:0000256" key="3">
    <source>
        <dbReference type="SAM" id="Phobius"/>
    </source>
</evidence>
<gene>
    <name evidence="5" type="ORF">LC20_01519</name>
</gene>
<name>A0A7U4GDW9_YEREN</name>
<dbReference type="GO" id="GO:0000160">
    <property type="term" value="P:phosphorelay signal transduction system"/>
    <property type="evidence" value="ECO:0007669"/>
    <property type="project" value="InterPro"/>
</dbReference>
<feature type="transmembrane region" description="Helical" evidence="3">
    <location>
        <begin position="172"/>
        <end position="191"/>
    </location>
</feature>
<dbReference type="GO" id="GO:0006355">
    <property type="term" value="P:regulation of DNA-templated transcription"/>
    <property type="evidence" value="ECO:0007669"/>
    <property type="project" value="InterPro"/>
</dbReference>
<reference evidence="5 6" key="1">
    <citation type="submission" date="2017-11" db="EMBL/GenBank/DDBJ databases">
        <title>The complete genome sequence and comparative genome analysis of Yersinia enterocolitica strain LC20.</title>
        <authorList>
            <person name="Shi G."/>
            <person name="Su M."/>
            <person name="Liang J."/>
            <person name="Gu W."/>
            <person name="Xiao Y."/>
            <person name="Zhang Z."/>
            <person name="Qiu H."/>
            <person name="Duan R."/>
            <person name="Zhang Z."/>
            <person name="Li Y."/>
            <person name="Zhang X."/>
            <person name="Ling Y."/>
            <person name="Song L."/>
            <person name="Chen M."/>
            <person name="Zhao Y."/>
            <person name="Wu J."/>
            <person name="Jing H."/>
            <person name="Xiao J."/>
            <person name="Wang X."/>
        </authorList>
    </citation>
    <scope>NUCLEOTIDE SEQUENCE [LARGE SCALE GENOMIC DNA]</scope>
    <source>
        <strain evidence="5 6">LC20</strain>
    </source>
</reference>
<keyword evidence="3" id="KW-0472">Membrane</keyword>
<organism evidence="5 6">
    <name type="scientific">Yersinia enterocolitica LC20</name>
    <dbReference type="NCBI Taxonomy" id="1443113"/>
    <lineage>
        <taxon>Bacteria</taxon>
        <taxon>Pseudomonadati</taxon>
        <taxon>Pseudomonadota</taxon>
        <taxon>Gammaproteobacteria</taxon>
        <taxon>Enterobacterales</taxon>
        <taxon>Yersiniaceae</taxon>
        <taxon>Yersinia</taxon>
    </lineage>
</organism>
<dbReference type="SMART" id="SM00862">
    <property type="entry name" value="Trans_reg_C"/>
    <property type="match status" value="1"/>
</dbReference>
<sequence>MKKRVVNAGKIYFLNFIFNPNSRTLQQDDTVLQLRKKQSDVLALLCAKYPEPVSQGEFLAEVWGGGYVTSQSIAQMIRSLRISLGDDTKNIIITIPKLGYQLTVQPCWEEPEAEPDKCSFTTLSPGSIEVDNVSFSTQSIINITPVCATSMSVIPYSAPKAQVRKRVSPQTLLWSAIAAFFFSLVFAAMSARSHPLDFIKNNKNLTPLPLADFKPSTDNNFLHCCKTTEGVICNHTAYMLRGKCADMKKIPVNN</sequence>
<evidence type="ECO:0000256" key="1">
    <source>
        <dbReference type="ARBA" id="ARBA00023125"/>
    </source>
</evidence>
<evidence type="ECO:0000313" key="6">
    <source>
        <dbReference type="Proteomes" id="UP000230961"/>
    </source>
</evidence>
<evidence type="ECO:0000259" key="4">
    <source>
        <dbReference type="PROSITE" id="PS51755"/>
    </source>
</evidence>
<dbReference type="InterPro" id="IPR036388">
    <property type="entry name" value="WH-like_DNA-bd_sf"/>
</dbReference>
<dbReference type="InterPro" id="IPR016032">
    <property type="entry name" value="Sig_transdc_resp-reg_C-effctor"/>
</dbReference>
<dbReference type="EMBL" id="CP007448">
    <property type="protein sequence ID" value="AHM72773.2"/>
    <property type="molecule type" value="Genomic_DNA"/>
</dbReference>
<feature type="DNA-binding region" description="OmpR/PhoB-type" evidence="2">
    <location>
        <begin position="8"/>
        <end position="104"/>
    </location>
</feature>
<keyword evidence="3" id="KW-1133">Transmembrane helix</keyword>
<dbReference type="CDD" id="cd00383">
    <property type="entry name" value="trans_reg_C"/>
    <property type="match status" value="1"/>
</dbReference>
<dbReference type="Proteomes" id="UP000230961">
    <property type="component" value="Chromosome"/>
</dbReference>
<dbReference type="KEGG" id="yel:LC20_01519"/>
<dbReference type="SUPFAM" id="SSF46894">
    <property type="entry name" value="C-terminal effector domain of the bipartite response regulators"/>
    <property type="match status" value="1"/>
</dbReference>
<dbReference type="InterPro" id="IPR001867">
    <property type="entry name" value="OmpR/PhoB-type_DNA-bd"/>
</dbReference>
<feature type="domain" description="OmpR/PhoB-type" evidence="4">
    <location>
        <begin position="8"/>
        <end position="104"/>
    </location>
</feature>
<keyword evidence="1 2" id="KW-0238">DNA-binding</keyword>
<accession>A0A7U4GDW9</accession>
<dbReference type="PROSITE" id="PS51755">
    <property type="entry name" value="OMPR_PHOB"/>
    <property type="match status" value="1"/>
</dbReference>
<evidence type="ECO:0000256" key="2">
    <source>
        <dbReference type="PROSITE-ProRule" id="PRU01091"/>
    </source>
</evidence>
<proteinExistence type="predicted"/>
<keyword evidence="3" id="KW-0812">Transmembrane</keyword>
<dbReference type="GO" id="GO:0003677">
    <property type="term" value="F:DNA binding"/>
    <property type="evidence" value="ECO:0007669"/>
    <property type="project" value="UniProtKB-UniRule"/>
</dbReference>
<protein>
    <recommendedName>
        <fullName evidence="4">OmpR/PhoB-type domain-containing protein</fullName>
    </recommendedName>
</protein>